<dbReference type="InterPro" id="IPR015421">
    <property type="entry name" value="PyrdxlP-dep_Trfase_major"/>
</dbReference>
<gene>
    <name evidence="10" type="ORF">COV34_01410</name>
</gene>
<dbReference type="Gene3D" id="1.10.260.50">
    <property type="match status" value="1"/>
</dbReference>
<dbReference type="EMBL" id="PCXL01000011">
    <property type="protein sequence ID" value="PIR38251.1"/>
    <property type="molecule type" value="Genomic_DNA"/>
</dbReference>
<comment type="similarity">
    <text evidence="2">Belongs to the class-V pyridoxal-phosphate-dependent aminotransferase family. NifS/IscS subfamily.</text>
</comment>
<dbReference type="InterPro" id="IPR016454">
    <property type="entry name" value="Cysteine_dSase"/>
</dbReference>
<feature type="domain" description="Aminotransferase class V" evidence="9">
    <location>
        <begin position="26"/>
        <end position="395"/>
    </location>
</feature>
<dbReference type="InterPro" id="IPR015422">
    <property type="entry name" value="PyrdxlP-dep_Trfase_small"/>
</dbReference>
<sequence>MWCGEKYRVYSLRMKFPFFRGDKKRVYLDYASSTPIDPSVTRILTESFAVFYNPSSIHKEGVLARNKIELARSEAVRFIDAQPDEIIFTGSGTESCVLAIRGVVEQARSVVGKPHVITSMIEHASVLETIKDLERRAVIRATYLQPDHEGRISVDDIKESIQEDTVLISVMMVNNEVGTIEPIKDIGLLVRKHKNEKGYPLFHTDASQAVLYNEISVLKLHTDLLTLDGIKCRGPRGIGLLYVKRGIRLAPVLTGGGQEKGLRSGTENISAICGFAHALTQAKQEREVETNRVEEVRAYAKIKIKNVIPNVVFNESKTHHSPHILSVCFPACDAEFVVISLDALGIAAAWGSACKSIHGDTSSYVLAAMGKDDCMQSSVRFSFGKETTKKDIDALCDALVELVHRKVITTT</sequence>
<dbReference type="PANTHER" id="PTHR11601">
    <property type="entry name" value="CYSTEINE DESULFURYLASE FAMILY MEMBER"/>
    <property type="match status" value="1"/>
</dbReference>
<evidence type="ECO:0000256" key="5">
    <source>
        <dbReference type="ARBA" id="ARBA00022898"/>
    </source>
</evidence>
<dbReference type="Proteomes" id="UP000231333">
    <property type="component" value="Unassembled WGS sequence"/>
</dbReference>
<dbReference type="AlphaFoldDB" id="A0A2H0QVD4"/>
<comment type="catalytic activity">
    <reaction evidence="8">
        <text>(sulfur carrier)-H + L-cysteine = (sulfur carrier)-SH + L-alanine</text>
        <dbReference type="Rhea" id="RHEA:43892"/>
        <dbReference type="Rhea" id="RHEA-COMP:14737"/>
        <dbReference type="Rhea" id="RHEA-COMP:14739"/>
        <dbReference type="ChEBI" id="CHEBI:29917"/>
        <dbReference type="ChEBI" id="CHEBI:35235"/>
        <dbReference type="ChEBI" id="CHEBI:57972"/>
        <dbReference type="ChEBI" id="CHEBI:64428"/>
        <dbReference type="EC" id="2.8.1.7"/>
    </reaction>
</comment>
<proteinExistence type="inferred from homology"/>
<evidence type="ECO:0000256" key="7">
    <source>
        <dbReference type="ARBA" id="ARBA00023014"/>
    </source>
</evidence>
<comment type="caution">
    <text evidence="10">The sequence shown here is derived from an EMBL/GenBank/DDBJ whole genome shotgun (WGS) entry which is preliminary data.</text>
</comment>
<keyword evidence="5" id="KW-0663">Pyridoxal phosphate</keyword>
<organism evidence="10 11">
    <name type="scientific">Candidatus Zambryskibacteria bacterium CG10_big_fil_rev_8_21_14_0_10_42_12</name>
    <dbReference type="NCBI Taxonomy" id="1975115"/>
    <lineage>
        <taxon>Bacteria</taxon>
        <taxon>Candidatus Zambryskiibacteriota</taxon>
    </lineage>
</organism>
<keyword evidence="4" id="KW-0479">Metal-binding</keyword>
<comment type="cofactor">
    <cofactor evidence="1">
        <name>pyridoxal 5'-phosphate</name>
        <dbReference type="ChEBI" id="CHEBI:597326"/>
    </cofactor>
</comment>
<evidence type="ECO:0000313" key="10">
    <source>
        <dbReference type="EMBL" id="PIR38251.1"/>
    </source>
</evidence>
<protein>
    <submittedName>
        <fullName evidence="10">Cysteine desulfurase NifS</fullName>
    </submittedName>
</protein>
<keyword evidence="7" id="KW-0411">Iron-sulfur</keyword>
<evidence type="ECO:0000256" key="4">
    <source>
        <dbReference type="ARBA" id="ARBA00022723"/>
    </source>
</evidence>
<evidence type="ECO:0000313" key="11">
    <source>
        <dbReference type="Proteomes" id="UP000231333"/>
    </source>
</evidence>
<dbReference type="SUPFAM" id="SSF53383">
    <property type="entry name" value="PLP-dependent transferases"/>
    <property type="match status" value="1"/>
</dbReference>
<dbReference type="GO" id="GO:0051536">
    <property type="term" value="F:iron-sulfur cluster binding"/>
    <property type="evidence" value="ECO:0007669"/>
    <property type="project" value="UniProtKB-KW"/>
</dbReference>
<dbReference type="Gene3D" id="3.40.640.10">
    <property type="entry name" value="Type I PLP-dependent aspartate aminotransferase-like (Major domain)"/>
    <property type="match status" value="1"/>
</dbReference>
<dbReference type="InterPro" id="IPR015424">
    <property type="entry name" value="PyrdxlP-dep_Trfase"/>
</dbReference>
<reference evidence="10 11" key="1">
    <citation type="submission" date="2017-09" db="EMBL/GenBank/DDBJ databases">
        <title>Depth-based differentiation of microbial function through sediment-hosted aquifers and enrichment of novel symbionts in the deep terrestrial subsurface.</title>
        <authorList>
            <person name="Probst A.J."/>
            <person name="Ladd B."/>
            <person name="Jarett J.K."/>
            <person name="Geller-Mcgrath D.E."/>
            <person name="Sieber C.M."/>
            <person name="Emerson J.B."/>
            <person name="Anantharaman K."/>
            <person name="Thomas B.C."/>
            <person name="Malmstrom R."/>
            <person name="Stieglmeier M."/>
            <person name="Klingl A."/>
            <person name="Woyke T."/>
            <person name="Ryan C.M."/>
            <person name="Banfield J.F."/>
        </authorList>
    </citation>
    <scope>NUCLEOTIDE SEQUENCE [LARGE SCALE GENOMIC DNA]</scope>
    <source>
        <strain evidence="10">CG10_big_fil_rev_8_21_14_0_10_42_12</strain>
    </source>
</reference>
<accession>A0A2H0QVD4</accession>
<evidence type="ECO:0000256" key="2">
    <source>
        <dbReference type="ARBA" id="ARBA00006490"/>
    </source>
</evidence>
<evidence type="ECO:0000256" key="1">
    <source>
        <dbReference type="ARBA" id="ARBA00001933"/>
    </source>
</evidence>
<evidence type="ECO:0000256" key="6">
    <source>
        <dbReference type="ARBA" id="ARBA00023004"/>
    </source>
</evidence>
<dbReference type="InterPro" id="IPR000192">
    <property type="entry name" value="Aminotrans_V_dom"/>
</dbReference>
<dbReference type="PANTHER" id="PTHR11601:SF34">
    <property type="entry name" value="CYSTEINE DESULFURASE"/>
    <property type="match status" value="1"/>
</dbReference>
<evidence type="ECO:0000256" key="3">
    <source>
        <dbReference type="ARBA" id="ARBA00022679"/>
    </source>
</evidence>
<dbReference type="Gene3D" id="3.90.1150.10">
    <property type="entry name" value="Aspartate Aminotransferase, domain 1"/>
    <property type="match status" value="1"/>
</dbReference>
<dbReference type="GO" id="GO:0046872">
    <property type="term" value="F:metal ion binding"/>
    <property type="evidence" value="ECO:0007669"/>
    <property type="project" value="UniProtKB-KW"/>
</dbReference>
<dbReference type="GO" id="GO:0031071">
    <property type="term" value="F:cysteine desulfurase activity"/>
    <property type="evidence" value="ECO:0007669"/>
    <property type="project" value="UniProtKB-EC"/>
</dbReference>
<keyword evidence="6" id="KW-0408">Iron</keyword>
<evidence type="ECO:0000256" key="8">
    <source>
        <dbReference type="ARBA" id="ARBA00050776"/>
    </source>
</evidence>
<evidence type="ECO:0000259" key="9">
    <source>
        <dbReference type="Pfam" id="PF00266"/>
    </source>
</evidence>
<dbReference type="PIRSF" id="PIRSF005572">
    <property type="entry name" value="NifS"/>
    <property type="match status" value="1"/>
</dbReference>
<name>A0A2H0QVD4_9BACT</name>
<keyword evidence="3" id="KW-0808">Transferase</keyword>
<dbReference type="Pfam" id="PF00266">
    <property type="entry name" value="Aminotran_5"/>
    <property type="match status" value="1"/>
</dbReference>